<reference evidence="2" key="1">
    <citation type="journal article" date="2022" name="Nat. Commun.">
        <title>Chromosome evolution and the genetic basis of agronomically important traits in greater yam.</title>
        <authorList>
            <person name="Bredeson J.V."/>
            <person name="Lyons J.B."/>
            <person name="Oniyinde I.O."/>
            <person name="Okereke N.R."/>
            <person name="Kolade O."/>
            <person name="Nnabue I."/>
            <person name="Nwadili C.O."/>
            <person name="Hribova E."/>
            <person name="Parker M."/>
            <person name="Nwogha J."/>
            <person name="Shu S."/>
            <person name="Carlson J."/>
            <person name="Kariba R."/>
            <person name="Muthemba S."/>
            <person name="Knop K."/>
            <person name="Barton G.J."/>
            <person name="Sherwood A.V."/>
            <person name="Lopez-Montes A."/>
            <person name="Asiedu R."/>
            <person name="Jamnadass R."/>
            <person name="Muchugi A."/>
            <person name="Goodstein D."/>
            <person name="Egesi C.N."/>
            <person name="Featherston J."/>
            <person name="Asfaw A."/>
            <person name="Simpson G.G."/>
            <person name="Dolezel J."/>
            <person name="Hendre P.S."/>
            <person name="Van Deynze A."/>
            <person name="Kumar P.L."/>
            <person name="Obidiegwu J.E."/>
            <person name="Bhattacharjee R."/>
            <person name="Rokhsar D.S."/>
        </authorList>
    </citation>
    <scope>NUCLEOTIDE SEQUENCE [LARGE SCALE GENOMIC DNA]</scope>
    <source>
        <strain evidence="2">cv. TDa95/00328</strain>
    </source>
</reference>
<dbReference type="Proteomes" id="UP000827976">
    <property type="component" value="Chromosome 8"/>
</dbReference>
<comment type="caution">
    <text evidence="1">The sequence shown here is derived from an EMBL/GenBank/DDBJ whole genome shotgun (WGS) entry which is preliminary data.</text>
</comment>
<sequence>MDLGEKEKFGLESFQHSGGSVDQWQFAIPSSVGVVPGLWNSNNNNNNNKSNPINQGSLRVGESWKGGMLMQNSGGLLSCFNGSGFSGMVSGFGVSDSVNQQQNVVKIENQEQKGGFHGVRASSNESGEAEFSGGGQEEIHGSGSAAGDSSSKEVGFKKRKRSNQDEIESEKTHSCPQLCVGTTKENDEIKGKGLQNTASISPAKQAGKQAKDNSDSPKEEYIHVRARRGQATNSHSLAERVRREKISERMKLLQDLVPGCSKVTGKAVMLDEIINYVQSLQRQVEFLSMKLAAVNPRLDFNIEGILAKDLLQFQGGFSADMIHPQYHPSQQGFIQAGIPAMVNPPDVLRKALNSQLSTMNLYKEPTTQVPNTWDEELRNVVQMTFSANPSIAEKPRDGFPI</sequence>
<accession>A0ACB7VJW7</accession>
<name>A0ACB7VJW7_DIOAL</name>
<keyword evidence="2" id="KW-1185">Reference proteome</keyword>
<proteinExistence type="predicted"/>
<protein>
    <submittedName>
        <fullName evidence="1">Myc-type basic helix-loop-helix (BHLH) domain-containing protein</fullName>
    </submittedName>
</protein>
<gene>
    <name evidence="1" type="ORF">IHE45_08G069300</name>
</gene>
<evidence type="ECO:0000313" key="1">
    <source>
        <dbReference type="EMBL" id="KAH7674386.1"/>
    </source>
</evidence>
<dbReference type="EMBL" id="CM037018">
    <property type="protein sequence ID" value="KAH7674386.1"/>
    <property type="molecule type" value="Genomic_DNA"/>
</dbReference>
<organism evidence="1 2">
    <name type="scientific">Dioscorea alata</name>
    <name type="common">Purple yam</name>
    <dbReference type="NCBI Taxonomy" id="55571"/>
    <lineage>
        <taxon>Eukaryota</taxon>
        <taxon>Viridiplantae</taxon>
        <taxon>Streptophyta</taxon>
        <taxon>Embryophyta</taxon>
        <taxon>Tracheophyta</taxon>
        <taxon>Spermatophyta</taxon>
        <taxon>Magnoliopsida</taxon>
        <taxon>Liliopsida</taxon>
        <taxon>Dioscoreales</taxon>
        <taxon>Dioscoreaceae</taxon>
        <taxon>Dioscorea</taxon>
    </lineage>
</organism>
<evidence type="ECO:0000313" key="2">
    <source>
        <dbReference type="Proteomes" id="UP000827976"/>
    </source>
</evidence>